<gene>
    <name evidence="5" type="ORF">SAMN02746041_01373</name>
</gene>
<dbReference type="SUPFAM" id="SSF53383">
    <property type="entry name" value="PLP-dependent transferases"/>
    <property type="match status" value="1"/>
</dbReference>
<keyword evidence="6" id="KW-1185">Reference proteome</keyword>
<feature type="modified residue" description="N6-(pyridoxal phosphate)lysine" evidence="3">
    <location>
        <position position="205"/>
    </location>
</feature>
<evidence type="ECO:0000256" key="2">
    <source>
        <dbReference type="ARBA" id="ARBA00022898"/>
    </source>
</evidence>
<dbReference type="InterPro" id="IPR015422">
    <property type="entry name" value="PyrdxlP-dep_Trfase_small"/>
</dbReference>
<keyword evidence="2 3" id="KW-0663">Pyridoxal phosphate</keyword>
<dbReference type="GO" id="GO:0016846">
    <property type="term" value="F:carbon-sulfur lyase activity"/>
    <property type="evidence" value="ECO:0007669"/>
    <property type="project" value="TreeGrafter"/>
</dbReference>
<dbReference type="GO" id="GO:0030170">
    <property type="term" value="F:pyridoxal phosphate binding"/>
    <property type="evidence" value="ECO:0007669"/>
    <property type="project" value="InterPro"/>
</dbReference>
<dbReference type="FunFam" id="3.40.640.10:FF:000046">
    <property type="entry name" value="Cystathionine gamma-lyase"/>
    <property type="match status" value="1"/>
</dbReference>
<sequence length="397" mass="42712">MQPSNGQQKTTGFSTRAVHAGNVDDVMTGGVNTPIFPSSAYRVPGPLGKVVYPRYQNIPTQEAVAQKIAALEGGECALVVSSGMAAISSVFLAFCGPGDHVVLQRDLYGGTHHLAAKELPRLGIEVTWVPSQDPEDFEAALRPNTRILYLETPSNPLMKLLDLQALAAIARRHGVLSAVDNTFATPINQNPLALGIDLVIHSATKYLNGHSDLCCGAIVARRELMDRIHGVAAAYGPSLSPYDCYLLERGMKTLAVRMRQHNENGARIAAFLDAHPQVRRVYYPGLPTHPGHAIAARQMRAFGAMLSVKLDCDAAQAQTVMERLQFFKPAVSLGGVESLACFPAQTSHAPLSPEERRALGISDSLIRLSVGIEDPEDLMADLDQALSAITEHRGNDA</sequence>
<dbReference type="FunFam" id="3.90.1150.10:FF:000033">
    <property type="entry name" value="Cystathionine gamma-synthase"/>
    <property type="match status" value="1"/>
</dbReference>
<dbReference type="InterPro" id="IPR015421">
    <property type="entry name" value="PyrdxlP-dep_Trfase_major"/>
</dbReference>
<dbReference type="GO" id="GO:0005737">
    <property type="term" value="C:cytoplasm"/>
    <property type="evidence" value="ECO:0007669"/>
    <property type="project" value="TreeGrafter"/>
</dbReference>
<dbReference type="EMBL" id="FWXF01000006">
    <property type="protein sequence ID" value="SMC22240.1"/>
    <property type="molecule type" value="Genomic_DNA"/>
</dbReference>
<keyword evidence="5" id="KW-0456">Lyase</keyword>
<evidence type="ECO:0000313" key="6">
    <source>
        <dbReference type="Proteomes" id="UP000192783"/>
    </source>
</evidence>
<dbReference type="InterPro" id="IPR000277">
    <property type="entry name" value="Cys/Met-Metab_PyrdxlP-dep_enz"/>
</dbReference>
<comment type="similarity">
    <text evidence="4">Belongs to the trans-sulfuration enzymes family.</text>
</comment>
<dbReference type="Proteomes" id="UP000192783">
    <property type="component" value="Unassembled WGS sequence"/>
</dbReference>
<evidence type="ECO:0000313" key="5">
    <source>
        <dbReference type="EMBL" id="SMC22240.1"/>
    </source>
</evidence>
<dbReference type="PANTHER" id="PTHR11808">
    <property type="entry name" value="TRANS-SULFURATION ENZYME FAMILY MEMBER"/>
    <property type="match status" value="1"/>
</dbReference>
<evidence type="ECO:0000256" key="4">
    <source>
        <dbReference type="RuleBase" id="RU362118"/>
    </source>
</evidence>
<dbReference type="GO" id="GO:0009086">
    <property type="term" value="P:methionine biosynthetic process"/>
    <property type="evidence" value="ECO:0007669"/>
    <property type="project" value="UniProtKB-ARBA"/>
</dbReference>
<reference evidence="5 6" key="1">
    <citation type="submission" date="2017-04" db="EMBL/GenBank/DDBJ databases">
        <authorList>
            <person name="Afonso C.L."/>
            <person name="Miller P.J."/>
            <person name="Scott M.A."/>
            <person name="Spackman E."/>
            <person name="Goraichik I."/>
            <person name="Dimitrov K.M."/>
            <person name="Suarez D.L."/>
            <person name="Swayne D.E."/>
        </authorList>
    </citation>
    <scope>NUCLEOTIDE SEQUENCE [LARGE SCALE GENOMIC DNA]</scope>
    <source>
        <strain evidence="5 6">DSM 13146</strain>
    </source>
</reference>
<dbReference type="AlphaFoldDB" id="A0A1W1XED8"/>
<dbReference type="InterPro" id="IPR054542">
    <property type="entry name" value="Cys_met_metab_PP"/>
</dbReference>
<dbReference type="RefSeq" id="WP_084057141.1">
    <property type="nucleotide sequence ID" value="NZ_FWXF01000006.1"/>
</dbReference>
<evidence type="ECO:0000256" key="3">
    <source>
        <dbReference type="PIRSR" id="PIRSR001434-2"/>
    </source>
</evidence>
<dbReference type="Pfam" id="PF01053">
    <property type="entry name" value="Cys_Met_Meta_PP"/>
    <property type="match status" value="1"/>
</dbReference>
<organism evidence="5 6">
    <name type="scientific">Desulfacinum hydrothermale DSM 13146</name>
    <dbReference type="NCBI Taxonomy" id="1121390"/>
    <lineage>
        <taxon>Bacteria</taxon>
        <taxon>Pseudomonadati</taxon>
        <taxon>Thermodesulfobacteriota</taxon>
        <taxon>Syntrophobacteria</taxon>
        <taxon>Syntrophobacterales</taxon>
        <taxon>Syntrophobacteraceae</taxon>
        <taxon>Desulfacinum</taxon>
    </lineage>
</organism>
<dbReference type="InterPro" id="IPR015424">
    <property type="entry name" value="PyrdxlP-dep_Trfase"/>
</dbReference>
<evidence type="ECO:0000256" key="1">
    <source>
        <dbReference type="ARBA" id="ARBA00001933"/>
    </source>
</evidence>
<name>A0A1W1XED8_9BACT</name>
<dbReference type="PIRSF" id="PIRSF001434">
    <property type="entry name" value="CGS"/>
    <property type="match status" value="1"/>
</dbReference>
<proteinExistence type="inferred from homology"/>
<dbReference type="STRING" id="1121390.SAMN02746041_01373"/>
<protein>
    <submittedName>
        <fullName evidence="5">Cystathionine beta-lyase</fullName>
    </submittedName>
</protein>
<dbReference type="GO" id="GO:0019346">
    <property type="term" value="P:transsulfuration"/>
    <property type="evidence" value="ECO:0007669"/>
    <property type="project" value="InterPro"/>
</dbReference>
<dbReference type="Gene3D" id="3.40.640.10">
    <property type="entry name" value="Type I PLP-dependent aspartate aminotransferase-like (Major domain)"/>
    <property type="match status" value="1"/>
</dbReference>
<dbReference type="OrthoDB" id="9805807at2"/>
<dbReference type="PROSITE" id="PS00868">
    <property type="entry name" value="CYS_MET_METAB_PP"/>
    <property type="match status" value="1"/>
</dbReference>
<comment type="cofactor">
    <cofactor evidence="1 4">
        <name>pyridoxal 5'-phosphate</name>
        <dbReference type="ChEBI" id="CHEBI:597326"/>
    </cofactor>
</comment>
<dbReference type="Gene3D" id="3.90.1150.10">
    <property type="entry name" value="Aspartate Aminotransferase, domain 1"/>
    <property type="match status" value="1"/>
</dbReference>
<dbReference type="CDD" id="cd00614">
    <property type="entry name" value="CGS_like"/>
    <property type="match status" value="1"/>
</dbReference>
<accession>A0A1W1XED8</accession>